<dbReference type="PANTHER" id="PTHR47481">
    <property type="match status" value="1"/>
</dbReference>
<dbReference type="Pfam" id="PF14223">
    <property type="entry name" value="Retrotran_gag_2"/>
    <property type="match status" value="1"/>
</dbReference>
<dbReference type="PANTHER" id="PTHR47481:SF31">
    <property type="entry name" value="OS01G0873500 PROTEIN"/>
    <property type="match status" value="1"/>
</dbReference>
<dbReference type="OrthoDB" id="1927778at2759"/>
<feature type="compositionally biased region" description="Basic and acidic residues" evidence="1">
    <location>
        <begin position="255"/>
        <end position="264"/>
    </location>
</feature>
<name>A0A7J6X4S3_THATH</name>
<organism evidence="2 3">
    <name type="scientific">Thalictrum thalictroides</name>
    <name type="common">Rue-anemone</name>
    <name type="synonym">Anemone thalictroides</name>
    <dbReference type="NCBI Taxonomy" id="46969"/>
    <lineage>
        <taxon>Eukaryota</taxon>
        <taxon>Viridiplantae</taxon>
        <taxon>Streptophyta</taxon>
        <taxon>Embryophyta</taxon>
        <taxon>Tracheophyta</taxon>
        <taxon>Spermatophyta</taxon>
        <taxon>Magnoliopsida</taxon>
        <taxon>Ranunculales</taxon>
        <taxon>Ranunculaceae</taxon>
        <taxon>Thalictroideae</taxon>
        <taxon>Thalictrum</taxon>
    </lineage>
</organism>
<reference evidence="2 3" key="1">
    <citation type="submission" date="2020-06" db="EMBL/GenBank/DDBJ databases">
        <title>Transcriptomic and genomic resources for Thalictrum thalictroides and T. hernandezii: Facilitating candidate gene discovery in an emerging model plant lineage.</title>
        <authorList>
            <person name="Arias T."/>
            <person name="Riano-Pachon D.M."/>
            <person name="Di Stilio V.S."/>
        </authorList>
    </citation>
    <scope>NUCLEOTIDE SEQUENCE [LARGE SCALE GENOMIC DNA]</scope>
    <source>
        <strain evidence="3">cv. WT478/WT964</strain>
        <tissue evidence="2">Leaves</tissue>
    </source>
</reference>
<feature type="compositionally biased region" description="Polar residues" evidence="1">
    <location>
        <begin position="243"/>
        <end position="254"/>
    </location>
</feature>
<accession>A0A7J6X4S3</accession>
<dbReference type="Proteomes" id="UP000554482">
    <property type="component" value="Unassembled WGS sequence"/>
</dbReference>
<feature type="region of interest" description="Disordered" evidence="1">
    <location>
        <begin position="1"/>
        <end position="27"/>
    </location>
</feature>
<dbReference type="AlphaFoldDB" id="A0A7J6X4S3"/>
<sequence>MGYIDGTIPQPASLISNGESDDDDDAGLIPNPALEKWITTDQLLLSWLNATLTEEVLAEVVGLSTSKDVWEKLENTFSQRSKAREYQLKQELQNCRQQQGESVHDFLRRFKRISDSLAAIGKPISDEDKVVCVLNGLLPAYDAFVTSVFARPPVPPYDELVPNLHGQEIRMKSRNTFDTAFFAKKNNSNFAGKQKQGEPFKGPHKKGDTKSTPGPSRPPIPSRFNDPSSCQVCGKREWYPDSGATSHMTNSEGSENGKDTGERK</sequence>
<protein>
    <submittedName>
        <fullName evidence="2">Copia-like polyprotein/retrotransposon</fullName>
    </submittedName>
</protein>
<keyword evidence="3" id="KW-1185">Reference proteome</keyword>
<evidence type="ECO:0000313" key="2">
    <source>
        <dbReference type="EMBL" id="KAF5204751.1"/>
    </source>
</evidence>
<proteinExistence type="predicted"/>
<evidence type="ECO:0000256" key="1">
    <source>
        <dbReference type="SAM" id="MobiDB-lite"/>
    </source>
</evidence>
<evidence type="ECO:0000313" key="3">
    <source>
        <dbReference type="Proteomes" id="UP000554482"/>
    </source>
</evidence>
<feature type="region of interest" description="Disordered" evidence="1">
    <location>
        <begin position="187"/>
        <end position="264"/>
    </location>
</feature>
<dbReference type="EMBL" id="JABWDY010005015">
    <property type="protein sequence ID" value="KAF5204751.1"/>
    <property type="molecule type" value="Genomic_DNA"/>
</dbReference>
<gene>
    <name evidence="2" type="ORF">FRX31_005661</name>
</gene>
<comment type="caution">
    <text evidence="2">The sequence shown here is derived from an EMBL/GenBank/DDBJ whole genome shotgun (WGS) entry which is preliminary data.</text>
</comment>